<feature type="domain" description="AMP-dependent synthetase/ligase" evidence="2">
    <location>
        <begin position="68"/>
        <end position="421"/>
    </location>
</feature>
<dbReference type="GO" id="GO:0016405">
    <property type="term" value="F:CoA-ligase activity"/>
    <property type="evidence" value="ECO:0007669"/>
    <property type="project" value="TreeGrafter"/>
</dbReference>
<dbReference type="EMBL" id="BMQQ01000007">
    <property type="protein sequence ID" value="GGT30138.1"/>
    <property type="molecule type" value="Genomic_DNA"/>
</dbReference>
<dbReference type="InterPro" id="IPR042099">
    <property type="entry name" value="ANL_N_sf"/>
</dbReference>
<dbReference type="Gene3D" id="3.30.300.30">
    <property type="match status" value="1"/>
</dbReference>
<evidence type="ECO:0000256" key="1">
    <source>
        <dbReference type="SAM" id="MobiDB-lite"/>
    </source>
</evidence>
<protein>
    <submittedName>
        <fullName evidence="4">Acyl-CoA ligase</fullName>
    </submittedName>
</protein>
<dbReference type="SUPFAM" id="SSF56801">
    <property type="entry name" value="Acetyl-CoA synthetase-like"/>
    <property type="match status" value="1"/>
</dbReference>
<name>A0A918H262_9ACTN</name>
<dbReference type="InterPro" id="IPR020845">
    <property type="entry name" value="AMP-binding_CS"/>
</dbReference>
<dbReference type="PANTHER" id="PTHR24096">
    <property type="entry name" value="LONG-CHAIN-FATTY-ACID--COA LIGASE"/>
    <property type="match status" value="1"/>
</dbReference>
<sequence>MSEREKNDRDMSERVGGDRDMSEREKNDRDMSERVGGDRDMSEREKNDRDMSERVEGGQGVRPAPSGFWTQAGADPDRTVLTAPDGEEWTAGRLHAAANQLVHGLRAAGLRRGDAFAVVLPNGAEFFTAHLAATQAGFYLVPVNHHLVGPEIAWIVSDSGAKVLIAHERFAQAATAAADEAGLPATHRFAVGVVEGFRPYAALLDGQPPTPPADRTLGWVMNYTSGTTGRPRGIRRPLPGRLPEETHLGGFLGIFGIRPFDDNVHLVCSPLYHTAVLQFAAAALHIGHPLVLMDKWAPEEMLRLIDAHACTHTHMVPTQFHRLLALPQAVKDRYDVSSLRHAIHGAAPCPDHVKRAMIDWWGRCVEEYYAASEGGGAFATAEDWLKKPGTVGKAWPISELAVFDDDGRRLPPGELGTVYMKMSTGGFSYHKDETKTAKNRIGDYFTVGDLGVLDEDGYLFLRDRKIDMIISGGVNIYPAEIEAALLSHPAVADAAAFGVPHADWGEEVKAVVEPADGHIPSRTLAAEILDHVAGQLAGYKRPRSVEFIDTMPRDPNGKLYKRRLRDPYWEGRTRPL</sequence>
<comment type="caution">
    <text evidence="4">The sequence shown here is derived from an EMBL/GenBank/DDBJ whole genome shotgun (WGS) entry which is preliminary data.</text>
</comment>
<feature type="compositionally biased region" description="Basic and acidic residues" evidence="1">
    <location>
        <begin position="1"/>
        <end position="56"/>
    </location>
</feature>
<dbReference type="InterPro" id="IPR045851">
    <property type="entry name" value="AMP-bd_C_sf"/>
</dbReference>
<proteinExistence type="predicted"/>
<dbReference type="Pfam" id="PF00501">
    <property type="entry name" value="AMP-binding"/>
    <property type="match status" value="1"/>
</dbReference>
<dbReference type="InterPro" id="IPR025110">
    <property type="entry name" value="AMP-bd_C"/>
</dbReference>
<reference evidence="4" key="1">
    <citation type="journal article" date="2014" name="Int. J. Syst. Evol. Microbiol.">
        <title>Complete genome sequence of Corynebacterium casei LMG S-19264T (=DSM 44701T), isolated from a smear-ripened cheese.</title>
        <authorList>
            <consortium name="US DOE Joint Genome Institute (JGI-PGF)"/>
            <person name="Walter F."/>
            <person name="Albersmeier A."/>
            <person name="Kalinowski J."/>
            <person name="Ruckert C."/>
        </authorList>
    </citation>
    <scope>NUCLEOTIDE SEQUENCE</scope>
    <source>
        <strain evidence="4">JCM 3172</strain>
    </source>
</reference>
<evidence type="ECO:0000259" key="3">
    <source>
        <dbReference type="Pfam" id="PF13193"/>
    </source>
</evidence>
<reference evidence="4" key="2">
    <citation type="submission" date="2020-09" db="EMBL/GenBank/DDBJ databases">
        <authorList>
            <person name="Sun Q."/>
            <person name="Ohkuma M."/>
        </authorList>
    </citation>
    <scope>NUCLEOTIDE SEQUENCE</scope>
    <source>
        <strain evidence="4">JCM 3172</strain>
    </source>
</reference>
<feature type="region of interest" description="Disordered" evidence="1">
    <location>
        <begin position="1"/>
        <end position="83"/>
    </location>
</feature>
<dbReference type="Pfam" id="PF13193">
    <property type="entry name" value="AMP-binding_C"/>
    <property type="match status" value="1"/>
</dbReference>
<evidence type="ECO:0000313" key="5">
    <source>
        <dbReference type="Proteomes" id="UP000619486"/>
    </source>
</evidence>
<dbReference type="PANTHER" id="PTHR24096:SF323">
    <property type="entry name" value="BLR3536 PROTEIN"/>
    <property type="match status" value="1"/>
</dbReference>
<dbReference type="Proteomes" id="UP000619486">
    <property type="component" value="Unassembled WGS sequence"/>
</dbReference>
<evidence type="ECO:0000313" key="4">
    <source>
        <dbReference type="EMBL" id="GGT30138.1"/>
    </source>
</evidence>
<evidence type="ECO:0000259" key="2">
    <source>
        <dbReference type="Pfam" id="PF00501"/>
    </source>
</evidence>
<feature type="domain" description="AMP-binding enzyme C-terminal" evidence="3">
    <location>
        <begin position="480"/>
        <end position="558"/>
    </location>
</feature>
<dbReference type="Gene3D" id="3.40.50.12780">
    <property type="entry name" value="N-terminal domain of ligase-like"/>
    <property type="match status" value="1"/>
</dbReference>
<dbReference type="PROSITE" id="PS00455">
    <property type="entry name" value="AMP_BINDING"/>
    <property type="match status" value="1"/>
</dbReference>
<dbReference type="AlphaFoldDB" id="A0A918H262"/>
<organism evidence="4 5">
    <name type="scientific">Streptomyces purpureus</name>
    <dbReference type="NCBI Taxonomy" id="1951"/>
    <lineage>
        <taxon>Bacteria</taxon>
        <taxon>Bacillati</taxon>
        <taxon>Actinomycetota</taxon>
        <taxon>Actinomycetes</taxon>
        <taxon>Kitasatosporales</taxon>
        <taxon>Streptomycetaceae</taxon>
        <taxon>Streptomyces</taxon>
    </lineage>
</organism>
<keyword evidence="4" id="KW-0436">Ligase</keyword>
<keyword evidence="5" id="KW-1185">Reference proteome</keyword>
<dbReference type="InterPro" id="IPR000873">
    <property type="entry name" value="AMP-dep_synth/lig_dom"/>
</dbReference>
<gene>
    <name evidence="4" type="ORF">GCM10014713_24650</name>
</gene>
<accession>A0A918H262</accession>